<evidence type="ECO:0000313" key="2">
    <source>
        <dbReference type="EMBL" id="RWA06145.1"/>
    </source>
</evidence>
<sequence>MPPLHRHQLSLEGFLDFSSTEALNPAQRDDAKRRFYRIVNHFLLASEIDSSARSQTYSPPRLISLTYKYALSDEARDNFLRAFFESINVPIARDGTGDDDGDPETLRSSVFAFADYLMDQFFLPLKGSTKKTPQPSPVFHSAVERVQGGPQTFAGTPDRLSALRGACLVRDHHRCVISHSFDSSEAQARMDKAGETNALDDDGHLLYQDPIRPGPLEVAHIIPHSLMKLDADSEFSPSKRAALAILNMFDTGVVHLIEGGDIDKPRNALTLTRPFHVHFGEFKIFFEPVLDSQPHSYRIDSFLSRYILPEFPLTRTLYLSENRTIDPPSSRLLALHCAIAHILHLSAAGDYIDKLLREMEGQGVCAADGSTELDRLLRFGLRGWSVST</sequence>
<feature type="domain" description="HNH nuclease" evidence="1">
    <location>
        <begin position="214"/>
        <end position="287"/>
    </location>
</feature>
<dbReference type="EMBL" id="RYZI01000363">
    <property type="protein sequence ID" value="RWA06145.1"/>
    <property type="molecule type" value="Genomic_DNA"/>
</dbReference>
<reference evidence="2 3" key="1">
    <citation type="submission" date="2018-12" db="EMBL/GenBank/DDBJ databases">
        <title>Draft genome sequence of Xylaria grammica IHI A82.</title>
        <authorList>
            <person name="Buettner E."/>
            <person name="Kellner H."/>
        </authorList>
    </citation>
    <scope>NUCLEOTIDE SEQUENCE [LARGE SCALE GENOMIC DNA]</scope>
    <source>
        <strain evidence="2 3">IHI A82</strain>
    </source>
</reference>
<dbReference type="InterPro" id="IPR003615">
    <property type="entry name" value="HNH_nuc"/>
</dbReference>
<dbReference type="AlphaFoldDB" id="A0A439CVH3"/>
<organism evidence="2 3">
    <name type="scientific">Xylaria grammica</name>
    <dbReference type="NCBI Taxonomy" id="363999"/>
    <lineage>
        <taxon>Eukaryota</taxon>
        <taxon>Fungi</taxon>
        <taxon>Dikarya</taxon>
        <taxon>Ascomycota</taxon>
        <taxon>Pezizomycotina</taxon>
        <taxon>Sordariomycetes</taxon>
        <taxon>Xylariomycetidae</taxon>
        <taxon>Xylariales</taxon>
        <taxon>Xylariaceae</taxon>
        <taxon>Xylaria</taxon>
    </lineage>
</organism>
<dbReference type="Pfam" id="PF13391">
    <property type="entry name" value="HNH_2"/>
    <property type="match status" value="1"/>
</dbReference>
<evidence type="ECO:0000259" key="1">
    <source>
        <dbReference type="Pfam" id="PF13391"/>
    </source>
</evidence>
<name>A0A439CVH3_9PEZI</name>
<dbReference type="Proteomes" id="UP000286045">
    <property type="component" value="Unassembled WGS sequence"/>
</dbReference>
<protein>
    <recommendedName>
        <fullName evidence="1">HNH nuclease domain-containing protein</fullName>
    </recommendedName>
</protein>
<evidence type="ECO:0000313" key="3">
    <source>
        <dbReference type="Proteomes" id="UP000286045"/>
    </source>
</evidence>
<gene>
    <name evidence="2" type="ORF">EKO27_g8955</name>
</gene>
<comment type="caution">
    <text evidence="2">The sequence shown here is derived from an EMBL/GenBank/DDBJ whole genome shotgun (WGS) entry which is preliminary data.</text>
</comment>
<proteinExistence type="predicted"/>
<dbReference type="STRING" id="363999.A0A439CVH3"/>
<keyword evidence="3" id="KW-1185">Reference proteome</keyword>
<accession>A0A439CVH3</accession>